<protein>
    <submittedName>
        <fullName evidence="2">Uncharacterized protein</fullName>
    </submittedName>
</protein>
<accession>A0A5N5WJT1</accession>
<reference evidence="2 3" key="1">
    <citation type="submission" date="2019-04" db="EMBL/GenBank/DDBJ databases">
        <title>Friends and foes A comparative genomics study of 23 Aspergillus species from section Flavi.</title>
        <authorList>
            <consortium name="DOE Joint Genome Institute"/>
            <person name="Kjaerbolling I."/>
            <person name="Vesth T."/>
            <person name="Frisvad J.C."/>
            <person name="Nybo J.L."/>
            <person name="Theobald S."/>
            <person name="Kildgaard S."/>
            <person name="Isbrandt T."/>
            <person name="Kuo A."/>
            <person name="Sato A."/>
            <person name="Lyhne E.K."/>
            <person name="Kogle M.E."/>
            <person name="Wiebenga A."/>
            <person name="Kun R.S."/>
            <person name="Lubbers R.J."/>
            <person name="Makela M.R."/>
            <person name="Barry K."/>
            <person name="Chovatia M."/>
            <person name="Clum A."/>
            <person name="Daum C."/>
            <person name="Haridas S."/>
            <person name="He G."/>
            <person name="LaButti K."/>
            <person name="Lipzen A."/>
            <person name="Mondo S."/>
            <person name="Riley R."/>
            <person name="Salamov A."/>
            <person name="Simmons B.A."/>
            <person name="Magnuson J.K."/>
            <person name="Henrissat B."/>
            <person name="Mortensen U.H."/>
            <person name="Larsen T.O."/>
            <person name="Devries R.P."/>
            <person name="Grigoriev I.V."/>
            <person name="Machida M."/>
            <person name="Baker S.E."/>
            <person name="Andersen M.R."/>
        </authorList>
    </citation>
    <scope>NUCLEOTIDE SEQUENCE [LARGE SCALE GENOMIC DNA]</scope>
    <source>
        <strain evidence="2 3">CBS 151.66</strain>
    </source>
</reference>
<feature type="region of interest" description="Disordered" evidence="1">
    <location>
        <begin position="65"/>
        <end position="88"/>
    </location>
</feature>
<gene>
    <name evidence="2" type="ORF">BDV29DRAFT_162890</name>
</gene>
<organism evidence="2 3">
    <name type="scientific">Aspergillus leporis</name>
    <dbReference type="NCBI Taxonomy" id="41062"/>
    <lineage>
        <taxon>Eukaryota</taxon>
        <taxon>Fungi</taxon>
        <taxon>Dikarya</taxon>
        <taxon>Ascomycota</taxon>
        <taxon>Pezizomycotina</taxon>
        <taxon>Eurotiomycetes</taxon>
        <taxon>Eurotiomycetidae</taxon>
        <taxon>Eurotiales</taxon>
        <taxon>Aspergillaceae</taxon>
        <taxon>Aspergillus</taxon>
        <taxon>Aspergillus subgen. Circumdati</taxon>
    </lineage>
</organism>
<name>A0A5N5WJT1_9EURO</name>
<evidence type="ECO:0000313" key="2">
    <source>
        <dbReference type="EMBL" id="KAB8067917.1"/>
    </source>
</evidence>
<proteinExistence type="predicted"/>
<dbReference type="OrthoDB" id="4517501at2759"/>
<keyword evidence="3" id="KW-1185">Reference proteome</keyword>
<evidence type="ECO:0000256" key="1">
    <source>
        <dbReference type="SAM" id="MobiDB-lite"/>
    </source>
</evidence>
<dbReference type="Proteomes" id="UP000326565">
    <property type="component" value="Unassembled WGS sequence"/>
</dbReference>
<dbReference type="AlphaFoldDB" id="A0A5N5WJT1"/>
<sequence length="429" mass="48065">MPCSVAIYNSHGLKQQSIRVADRSSSVAQLTWWEMRSTSRVNPVHPPRSSPGSISLALKYFGDKPLPQPPPEKVHEHFGDKPLPPPPKLAPAPLNVRSHHRRSWRLPTTYAVYNRRDRHGAWRRCAAVLLLLWAPTPAHSQEGSRRCLALADVLAYAPILDGDELRPMAAERVLAHVPDLEALRSWSRVLEAAFGRSGLPFARSALRRVSPVFWELREIGMESQDVACKPSYLRLLAVEMAVVARLRCHLLRLDRGLAGPDPRVGADDVDKALARIWIFCRTFRAHPHGINDTDGQQRWLAGESRSPRAGPDTPLPDGLPQDLLDQPFGIGNAGGLQRHELVLLLRTWDLLEQKLWELLGMHSLGKTLSSVNDESAASRLSLGLSEVDDLLTSGRDPWLETPLGDPNYRWGTVFRTACQSRLRLLFQRE</sequence>
<evidence type="ECO:0000313" key="3">
    <source>
        <dbReference type="Proteomes" id="UP000326565"/>
    </source>
</evidence>
<dbReference type="EMBL" id="ML732432">
    <property type="protein sequence ID" value="KAB8067917.1"/>
    <property type="molecule type" value="Genomic_DNA"/>
</dbReference>